<feature type="transmembrane region" description="Helical" evidence="6">
    <location>
        <begin position="437"/>
        <end position="458"/>
    </location>
</feature>
<keyword evidence="8" id="KW-1185">Reference proteome</keyword>
<feature type="transmembrane region" description="Helical" evidence="6">
    <location>
        <begin position="173"/>
        <end position="194"/>
    </location>
</feature>
<evidence type="ECO:0000256" key="2">
    <source>
        <dbReference type="ARBA" id="ARBA00022475"/>
    </source>
</evidence>
<keyword evidence="2" id="KW-1003">Cell membrane</keyword>
<organism evidence="7 8">
    <name type="scientific">Amycolatopsis samaneae</name>
    <dbReference type="NCBI Taxonomy" id="664691"/>
    <lineage>
        <taxon>Bacteria</taxon>
        <taxon>Bacillati</taxon>
        <taxon>Actinomycetota</taxon>
        <taxon>Actinomycetes</taxon>
        <taxon>Pseudonocardiales</taxon>
        <taxon>Pseudonocardiaceae</taxon>
        <taxon>Amycolatopsis</taxon>
    </lineage>
</organism>
<feature type="transmembrane region" description="Helical" evidence="6">
    <location>
        <begin position="94"/>
        <end position="116"/>
    </location>
</feature>
<keyword evidence="4 6" id="KW-1133">Transmembrane helix</keyword>
<reference evidence="8" key="1">
    <citation type="journal article" date="2019" name="Int. J. Syst. Evol. Microbiol.">
        <title>The Global Catalogue of Microorganisms (GCM) 10K type strain sequencing project: providing services to taxonomists for standard genome sequencing and annotation.</title>
        <authorList>
            <consortium name="The Broad Institute Genomics Platform"/>
            <consortium name="The Broad Institute Genome Sequencing Center for Infectious Disease"/>
            <person name="Wu L."/>
            <person name="Ma J."/>
        </authorList>
    </citation>
    <scope>NUCLEOTIDE SEQUENCE [LARGE SCALE GENOMIC DNA]</scope>
    <source>
        <strain evidence="8">CGMCC 4.7643</strain>
    </source>
</reference>
<protein>
    <submittedName>
        <fullName evidence="7">Cytochrome c oxidase assembly protein</fullName>
    </submittedName>
</protein>
<evidence type="ECO:0000256" key="3">
    <source>
        <dbReference type="ARBA" id="ARBA00022692"/>
    </source>
</evidence>
<comment type="subcellular location">
    <subcellularLocation>
        <location evidence="1">Cell membrane</location>
        <topology evidence="1">Multi-pass membrane protein</topology>
    </subcellularLocation>
</comment>
<evidence type="ECO:0000256" key="4">
    <source>
        <dbReference type="ARBA" id="ARBA00022989"/>
    </source>
</evidence>
<dbReference type="Proteomes" id="UP001597419">
    <property type="component" value="Unassembled WGS sequence"/>
</dbReference>
<dbReference type="InterPro" id="IPR019108">
    <property type="entry name" value="Caa3_assmbl_CtaG-rel"/>
</dbReference>
<evidence type="ECO:0000313" key="8">
    <source>
        <dbReference type="Proteomes" id="UP001597419"/>
    </source>
</evidence>
<feature type="transmembrane region" description="Helical" evidence="6">
    <location>
        <begin position="514"/>
        <end position="535"/>
    </location>
</feature>
<proteinExistence type="predicted"/>
<feature type="transmembrane region" description="Helical" evidence="6">
    <location>
        <begin position="21"/>
        <end position="42"/>
    </location>
</feature>
<dbReference type="EMBL" id="JBHUKU010000015">
    <property type="protein sequence ID" value="MFD2462422.1"/>
    <property type="molecule type" value="Genomic_DNA"/>
</dbReference>
<accession>A0ABW5GNU1</accession>
<comment type="caution">
    <text evidence="7">The sequence shown here is derived from an EMBL/GenBank/DDBJ whole genome shotgun (WGS) entry which is preliminary data.</text>
</comment>
<feature type="transmembrane region" description="Helical" evidence="6">
    <location>
        <begin position="62"/>
        <end position="82"/>
    </location>
</feature>
<feature type="transmembrane region" description="Helical" evidence="6">
    <location>
        <begin position="309"/>
        <end position="330"/>
    </location>
</feature>
<keyword evidence="5 6" id="KW-0472">Membrane</keyword>
<feature type="transmembrane region" description="Helical" evidence="6">
    <location>
        <begin position="547"/>
        <end position="568"/>
    </location>
</feature>
<dbReference type="RefSeq" id="WP_345400770.1">
    <property type="nucleotide sequence ID" value="NZ_BAABHG010000012.1"/>
</dbReference>
<feature type="transmembrane region" description="Helical" evidence="6">
    <location>
        <begin position="148"/>
        <end position="166"/>
    </location>
</feature>
<keyword evidence="3 6" id="KW-0812">Transmembrane</keyword>
<feature type="transmembrane region" description="Helical" evidence="6">
    <location>
        <begin position="206"/>
        <end position="227"/>
    </location>
</feature>
<evidence type="ECO:0000256" key="6">
    <source>
        <dbReference type="SAM" id="Phobius"/>
    </source>
</evidence>
<dbReference type="Pfam" id="PF09678">
    <property type="entry name" value="Caa3_CtaG"/>
    <property type="match status" value="1"/>
</dbReference>
<evidence type="ECO:0000313" key="7">
    <source>
        <dbReference type="EMBL" id="MFD2462422.1"/>
    </source>
</evidence>
<evidence type="ECO:0000256" key="1">
    <source>
        <dbReference type="ARBA" id="ARBA00004651"/>
    </source>
</evidence>
<feature type="transmembrane region" description="Helical" evidence="6">
    <location>
        <begin position="600"/>
        <end position="621"/>
    </location>
</feature>
<feature type="transmembrane region" description="Helical" evidence="6">
    <location>
        <begin position="367"/>
        <end position="387"/>
    </location>
</feature>
<sequence>MRTTESSPAPPRRYPAVLLPAVWLAGLAVVLLVVALAGNVYALLGDSDPGALTAFGFGTVRFAADAAGAVTAGSLVFAAFVAPGQRGGFLAAEAFGAVRLAAWAASGWVAVALLAVPFSAADVSGQPVRRMLDPGVLLSTVDAAEEPKAWLCVLAAALVVSLLCWFTLRWTTVVLGVVVALAGLLPPVVAGHASVGAGHDFATNALLWHVPAASVWAGSLVALLACLRRAKRANRPDALILRRYHRLSLLCFVVAGLSGAVAGLVIARPAGLWSGYGLLLGIDVVLLALLGLPVFLLRRRAAARPGRILLTELLLLAIATGTSAGLTHLVPPSFLANPATVQENLLGYNLDEPPSAAGLLFGWRFDLLFGVAAIIAIVAYLLGVRRLRRRGDDWPIQRVISWCAGWIVVLIATSSGLGPYASGAFSTHMITHMTLNMLAPVLLVLGGPATLALRALPAAGKDTPPGPREWLVALLHSRVARIVGNPALAAVVFVGSFYALYFTDLFGEAMRYHWAHQLMNLHFVLAGYTFFWLVIGVDRPPRPLPHLARLGMLFAVMPFHAFFGVILMNKQVVIAETFYRYLSLPWAGDLLTDQRLGGGIAWATGEIPMVIVVVALLAQWARADEREAKRIDRSGEDDFAAYNAMLAELADQRR</sequence>
<gene>
    <name evidence="7" type="ORF">ACFSYJ_27700</name>
</gene>
<evidence type="ECO:0000256" key="5">
    <source>
        <dbReference type="ARBA" id="ARBA00023136"/>
    </source>
</evidence>
<feature type="transmembrane region" description="Helical" evidence="6">
    <location>
        <begin position="479"/>
        <end position="502"/>
    </location>
</feature>
<feature type="transmembrane region" description="Helical" evidence="6">
    <location>
        <begin position="247"/>
        <end position="267"/>
    </location>
</feature>
<feature type="transmembrane region" description="Helical" evidence="6">
    <location>
        <begin position="273"/>
        <end position="297"/>
    </location>
</feature>
<feature type="transmembrane region" description="Helical" evidence="6">
    <location>
        <begin position="399"/>
        <end position="417"/>
    </location>
</feature>
<name>A0ABW5GNU1_9PSEU</name>